<organism evidence="3 4">
    <name type="scientific">Streptomyces minutiscleroticus</name>
    <dbReference type="NCBI Taxonomy" id="68238"/>
    <lineage>
        <taxon>Bacteria</taxon>
        <taxon>Bacillati</taxon>
        <taxon>Actinomycetota</taxon>
        <taxon>Actinomycetes</taxon>
        <taxon>Kitasatosporales</taxon>
        <taxon>Streptomycetaceae</taxon>
        <taxon>Streptomyces</taxon>
    </lineage>
</organism>
<feature type="compositionally biased region" description="Basic and acidic residues" evidence="1">
    <location>
        <begin position="427"/>
        <end position="445"/>
    </location>
</feature>
<sequence>MAFRAVHAQWGTVFAHLPDLGCGRSWGEMWKTRPPVRLTCDECGHNMYAKTSRTGLRFFAHAPGAPACALNLESVAHHLLKLELANAARDAGAHAELEARGPDGMWRADVLASDPAGTWMTALEAQLAPITDADISARADRMKADGVTSIWFSDRPRPSWLGAVPSVRVARPDGERHLTVAEGLVKFNGCGWSPVRTTLSQFLAWAFTRHVVPHTPRALLRYSRRPLATVWTAPQYVTAETSYLEEEERRRRAREAQLAALRQQEEKKREGIRARNAVTRTKALTEATAAEQAARTQPPGRLRQVARLYRRGIDQALAKLAEEHGVTATVGYSTGDPRYAGGVPLVDERGVPVAVFDPNPHRVRGEAFLLLAGLPLIFPSRTEQRRFENAANIKKKHQPVDGYRTDFVEVPADGSTCPCTCRTTARCKDPERGVPSRTERADGPGRRSLPRGVPCVWQPVRQAVAPDQQFAHSPGIGTGREPGRPPPSRFWIYGSVGGEGASHRGGGGAAPGQRAPQGGLLARRLRTADREGIGEAVVPAVAPGTAGATVRRLQVTQHRAVPGNQIHRWCRGGPRP</sequence>
<feature type="domain" description="Competence protein CoiA nuclease-like" evidence="2">
    <location>
        <begin position="73"/>
        <end position="154"/>
    </location>
</feature>
<dbReference type="AlphaFoldDB" id="A0A918U7E4"/>
<feature type="region of interest" description="Disordered" evidence="1">
    <location>
        <begin position="427"/>
        <end position="453"/>
    </location>
</feature>
<dbReference type="InterPro" id="IPR010330">
    <property type="entry name" value="CoiA_nuc"/>
</dbReference>
<comment type="caution">
    <text evidence="3">The sequence shown here is derived from an EMBL/GenBank/DDBJ whole genome shotgun (WGS) entry which is preliminary data.</text>
</comment>
<gene>
    <name evidence="3" type="ORF">GCM10010358_67220</name>
</gene>
<evidence type="ECO:0000313" key="4">
    <source>
        <dbReference type="Proteomes" id="UP000619244"/>
    </source>
</evidence>
<feature type="region of interest" description="Disordered" evidence="1">
    <location>
        <begin position="499"/>
        <end position="518"/>
    </location>
</feature>
<reference evidence="3" key="2">
    <citation type="submission" date="2020-09" db="EMBL/GenBank/DDBJ databases">
        <authorList>
            <person name="Sun Q."/>
            <person name="Ohkuma M."/>
        </authorList>
    </citation>
    <scope>NUCLEOTIDE SEQUENCE</scope>
    <source>
        <strain evidence="3">JCM 4790</strain>
    </source>
</reference>
<dbReference type="Proteomes" id="UP000619244">
    <property type="component" value="Unassembled WGS sequence"/>
</dbReference>
<protein>
    <recommendedName>
        <fullName evidence="2">Competence protein CoiA nuclease-like domain-containing protein</fullName>
    </recommendedName>
</protein>
<reference evidence="3" key="1">
    <citation type="journal article" date="2014" name="Int. J. Syst. Evol. Microbiol.">
        <title>Complete genome sequence of Corynebacterium casei LMG S-19264T (=DSM 44701T), isolated from a smear-ripened cheese.</title>
        <authorList>
            <consortium name="US DOE Joint Genome Institute (JGI-PGF)"/>
            <person name="Walter F."/>
            <person name="Albersmeier A."/>
            <person name="Kalinowski J."/>
            <person name="Ruckert C."/>
        </authorList>
    </citation>
    <scope>NUCLEOTIDE SEQUENCE</scope>
    <source>
        <strain evidence="3">JCM 4790</strain>
    </source>
</reference>
<keyword evidence="4" id="KW-1185">Reference proteome</keyword>
<accession>A0A918U7E4</accession>
<proteinExistence type="predicted"/>
<evidence type="ECO:0000256" key="1">
    <source>
        <dbReference type="SAM" id="MobiDB-lite"/>
    </source>
</evidence>
<dbReference type="Pfam" id="PF06054">
    <property type="entry name" value="CoiA_nuc"/>
    <property type="match status" value="1"/>
</dbReference>
<name>A0A918U7E4_9ACTN</name>
<evidence type="ECO:0000313" key="3">
    <source>
        <dbReference type="EMBL" id="GGY04203.1"/>
    </source>
</evidence>
<evidence type="ECO:0000259" key="2">
    <source>
        <dbReference type="Pfam" id="PF06054"/>
    </source>
</evidence>
<feature type="compositionally biased region" description="Gly residues" evidence="1">
    <location>
        <begin position="499"/>
        <end position="510"/>
    </location>
</feature>
<dbReference type="EMBL" id="BMVU01000052">
    <property type="protein sequence ID" value="GGY04203.1"/>
    <property type="molecule type" value="Genomic_DNA"/>
</dbReference>